<accession>A0ABV9LGU3</accession>
<dbReference type="SUPFAM" id="SSF50998">
    <property type="entry name" value="Quinoprotein alcohol dehydrogenase-like"/>
    <property type="match status" value="1"/>
</dbReference>
<name>A0ABV9LGU3_9ACTN</name>
<feature type="domain" description="Fibronectin type-III" evidence="5">
    <location>
        <begin position="466"/>
        <end position="562"/>
    </location>
</feature>
<dbReference type="RefSeq" id="WP_387987917.1">
    <property type="nucleotide sequence ID" value="NZ_JBHSGR010000006.1"/>
</dbReference>
<dbReference type="PROSITE" id="PS50853">
    <property type="entry name" value="FN3"/>
    <property type="match status" value="1"/>
</dbReference>
<dbReference type="InterPro" id="IPR022409">
    <property type="entry name" value="PKD/Chitinase_dom"/>
</dbReference>
<dbReference type="InterPro" id="IPR013320">
    <property type="entry name" value="ConA-like_dom_sf"/>
</dbReference>
<dbReference type="Proteomes" id="UP001596025">
    <property type="component" value="Unassembled WGS sequence"/>
</dbReference>
<reference evidence="7" key="1">
    <citation type="journal article" date="2019" name="Int. J. Syst. Evol. Microbiol.">
        <title>The Global Catalogue of Microorganisms (GCM) 10K type strain sequencing project: providing services to taxonomists for standard genome sequencing and annotation.</title>
        <authorList>
            <consortium name="The Broad Institute Genomics Platform"/>
            <consortium name="The Broad Institute Genome Sequencing Center for Infectious Disease"/>
            <person name="Wu L."/>
            <person name="Ma J."/>
        </authorList>
    </citation>
    <scope>NUCLEOTIDE SEQUENCE [LARGE SCALE GENOMIC DNA]</scope>
    <source>
        <strain evidence="7">CCUG 62763</strain>
    </source>
</reference>
<evidence type="ECO:0000313" key="7">
    <source>
        <dbReference type="Proteomes" id="UP001596025"/>
    </source>
</evidence>
<dbReference type="Pfam" id="PF18911">
    <property type="entry name" value="PKD_4"/>
    <property type="match status" value="2"/>
</dbReference>
<feature type="chain" id="PRO_5046438706" evidence="3">
    <location>
        <begin position="30"/>
        <end position="1183"/>
    </location>
</feature>
<protein>
    <submittedName>
        <fullName evidence="6">PKD domain-containing protein</fullName>
    </submittedName>
</protein>
<organism evidence="6 7">
    <name type="scientific">Geodermatophilus arenarius</name>
    <dbReference type="NCBI Taxonomy" id="1137990"/>
    <lineage>
        <taxon>Bacteria</taxon>
        <taxon>Bacillati</taxon>
        <taxon>Actinomycetota</taxon>
        <taxon>Actinomycetes</taxon>
        <taxon>Geodermatophilales</taxon>
        <taxon>Geodermatophilaceae</taxon>
        <taxon>Geodermatophilus</taxon>
    </lineage>
</organism>
<evidence type="ECO:0000256" key="1">
    <source>
        <dbReference type="ARBA" id="ARBA00023295"/>
    </source>
</evidence>
<gene>
    <name evidence="6" type="ORF">ACFO3M_07325</name>
</gene>
<dbReference type="Pfam" id="PF13385">
    <property type="entry name" value="Laminin_G_3"/>
    <property type="match status" value="1"/>
</dbReference>
<dbReference type="InterPro" id="IPR013783">
    <property type="entry name" value="Ig-like_fold"/>
</dbReference>
<keyword evidence="3" id="KW-0732">Signal</keyword>
<dbReference type="InterPro" id="IPR011047">
    <property type="entry name" value="Quinoprotein_ADH-like_sf"/>
</dbReference>
<dbReference type="InterPro" id="IPR000601">
    <property type="entry name" value="PKD_dom"/>
</dbReference>
<evidence type="ECO:0000313" key="6">
    <source>
        <dbReference type="EMBL" id="MFC4693194.1"/>
    </source>
</evidence>
<dbReference type="InterPro" id="IPR035986">
    <property type="entry name" value="PKD_dom_sf"/>
</dbReference>
<feature type="domain" description="PKD" evidence="4">
    <location>
        <begin position="884"/>
        <end position="972"/>
    </location>
</feature>
<keyword evidence="1" id="KW-0326">Glycosidase</keyword>
<dbReference type="PROSITE" id="PS50093">
    <property type="entry name" value="PKD"/>
    <property type="match status" value="2"/>
</dbReference>
<keyword evidence="2" id="KW-0119">Carbohydrate metabolism</keyword>
<keyword evidence="1" id="KW-0378">Hydrolase</keyword>
<evidence type="ECO:0000256" key="3">
    <source>
        <dbReference type="SAM" id="SignalP"/>
    </source>
</evidence>
<keyword evidence="7" id="KW-1185">Reference proteome</keyword>
<dbReference type="SMART" id="SM00089">
    <property type="entry name" value="PKD"/>
    <property type="match status" value="2"/>
</dbReference>
<dbReference type="CDD" id="cd00063">
    <property type="entry name" value="FN3"/>
    <property type="match status" value="1"/>
</dbReference>
<proteinExistence type="predicted"/>
<evidence type="ECO:0000256" key="2">
    <source>
        <dbReference type="ARBA" id="ARBA00023326"/>
    </source>
</evidence>
<dbReference type="SUPFAM" id="SSF49265">
    <property type="entry name" value="Fibronectin type III"/>
    <property type="match status" value="1"/>
</dbReference>
<evidence type="ECO:0000259" key="5">
    <source>
        <dbReference type="PROSITE" id="PS50853"/>
    </source>
</evidence>
<dbReference type="Gene3D" id="2.60.120.200">
    <property type="match status" value="1"/>
</dbReference>
<dbReference type="InterPro" id="IPR003961">
    <property type="entry name" value="FN3_dom"/>
</dbReference>
<evidence type="ECO:0000259" key="4">
    <source>
        <dbReference type="PROSITE" id="PS50093"/>
    </source>
</evidence>
<dbReference type="InterPro" id="IPR036116">
    <property type="entry name" value="FN3_sf"/>
</dbReference>
<feature type="domain" description="PKD" evidence="4">
    <location>
        <begin position="798"/>
        <end position="886"/>
    </location>
</feature>
<comment type="caution">
    <text evidence="6">The sequence shown here is derived from an EMBL/GenBank/DDBJ whole genome shotgun (WGS) entry which is preliminary data.</text>
</comment>
<sequence>MRTRAMAAMAALGVTAASWALVVPGAAHADSAPAPVAATNPTTVSADGLPTVQINGVVWSQVVVGNTVYAAGQFTRARPAGSAPGVNETVRNNLLAYDIRTGELVAGFAPSLNAQAMVVAASPDGTRLYVGGDFTTVNGVTRNRIAAFDTRTGALVDTFRPSVNAQVRAIAATDTTVYFGGSLTAVGSVSRTRLAAVRASDGGLLPWAPTPGVGPTGRPWNRDGNTATSNAAMALVVTGNGSQVVAAGRWDTMGGVRATAITALDPVTGANRGYQINTILTNQGINSAVYSLSTDGANVYGTAYDYWGPGNLEGSFSVRATDGAINWVSTCFGDSYSSFPMNGALYHAAHPHHCAEIDGFPEQAPRVNKFAMAVSLAPASSGGAAHRLYGGAWVGKPAPAQLAWFPSMPSGTYTGQYQAGWSVSGNGQYVVYGGEFQRVNGVAQQGLVRFALPSSAPNRIGPEVGPVLNPAVTSPAVGTVRVAWRATSDPDNANLTYRVMRSDRTAPVFTTTAASMWWDRPGLAWVDRDVVPGQTYTYRIVAVDPFGNTASGTNATVTVASAAPAGSAYAGTVLADAPRHYWRLDEAAGARRSADQAGTDDLLFGTGVTQGGAGALGGAVPGASATFNGTEQGTGAQSTRSQAPDTMSAELWFSTRSTTGGVLMDFTNVETGSTGGAHDRMIHLDPSGRLLFSVWPGSVATVSSTQAYNDGAWHHAVATMGPAGMALYVDGALVGTKADTRSGQVFRGLWRVGGDGRWVGSTDWFNGRLDEVAVYGTQLTAAQVQRHWTVGRTGTGGANAAPTASFTPAATGLTASFDGRASVDPDGTIARYDWTFGDGTTGTGATAEHTYAAGGTYTVRLTVTDAAGATGSTERTVTVTAPAANQPPTAAFTASATGLTAAASAADSTDPDGTLTGYAWQWGDGATGTGVSATHTYAAAGTYTVGLTVTDDRGATATNTREVTVTAPAGPAVLAGDTFTRTVNGGWGSADVGGAWTATAGATRLSVTPGAAALNLPAAGNNTGAQLAGVSATAVDVRTAFTLAATPTGNGTYVYVGGRRVGADEYRVGVRVLPDGRVGLTLSRLAGGTEAWPGGEVLLPAGTWTAGNALNVRVQVSGTGTTTVRATVWGAGTAEPAAPQLTRTDTTASLQAPGSVSLAAYRPSAATAAQVVRFTSYSVTAGQ</sequence>
<feature type="signal peptide" evidence="3">
    <location>
        <begin position="1"/>
        <end position="29"/>
    </location>
</feature>
<keyword evidence="2" id="KW-0624">Polysaccharide degradation</keyword>
<dbReference type="Gene3D" id="2.60.40.10">
    <property type="entry name" value="Immunoglobulins"/>
    <property type="match status" value="3"/>
</dbReference>
<dbReference type="CDD" id="cd00146">
    <property type="entry name" value="PKD"/>
    <property type="match status" value="2"/>
</dbReference>
<dbReference type="EMBL" id="JBHSGR010000006">
    <property type="protein sequence ID" value="MFC4693194.1"/>
    <property type="molecule type" value="Genomic_DNA"/>
</dbReference>
<dbReference type="SUPFAM" id="SSF49899">
    <property type="entry name" value="Concanavalin A-like lectins/glucanases"/>
    <property type="match status" value="1"/>
</dbReference>
<dbReference type="SUPFAM" id="SSF49299">
    <property type="entry name" value="PKD domain"/>
    <property type="match status" value="2"/>
</dbReference>